<dbReference type="InterPro" id="IPR025291">
    <property type="entry name" value="DUF4153"/>
</dbReference>
<dbReference type="EMBL" id="CP073078">
    <property type="protein sequence ID" value="QUD87415.1"/>
    <property type="molecule type" value="Genomic_DNA"/>
</dbReference>
<feature type="transmembrane region" description="Helical" evidence="1">
    <location>
        <begin position="34"/>
        <end position="52"/>
    </location>
</feature>
<accession>A0A975FY32</accession>
<dbReference type="KEGG" id="caul:KCG34_20540"/>
<feature type="transmembrane region" description="Helical" evidence="1">
    <location>
        <begin position="110"/>
        <end position="132"/>
    </location>
</feature>
<feature type="transmembrane region" description="Helical" evidence="1">
    <location>
        <begin position="223"/>
        <end position="242"/>
    </location>
</feature>
<reference evidence="2" key="1">
    <citation type="submission" date="2021-04" db="EMBL/GenBank/DDBJ databases">
        <title>The complete genome sequence of Caulobacter sp. S6.</title>
        <authorList>
            <person name="Tang Y."/>
            <person name="Ouyang W."/>
            <person name="Liu Q."/>
            <person name="Huang B."/>
            <person name="Guo Z."/>
            <person name="Lei P."/>
        </authorList>
    </citation>
    <scope>NUCLEOTIDE SEQUENCE</scope>
    <source>
        <strain evidence="2">S6</strain>
    </source>
</reference>
<keyword evidence="1" id="KW-0472">Membrane</keyword>
<dbReference type="AlphaFoldDB" id="A0A975FY32"/>
<organism evidence="2 3">
    <name type="scientific">Phenylobacterium montanum</name>
    <dbReference type="NCBI Taxonomy" id="2823693"/>
    <lineage>
        <taxon>Bacteria</taxon>
        <taxon>Pseudomonadati</taxon>
        <taxon>Pseudomonadota</taxon>
        <taxon>Alphaproteobacteria</taxon>
        <taxon>Caulobacterales</taxon>
        <taxon>Caulobacteraceae</taxon>
        <taxon>Phenylobacterium</taxon>
    </lineage>
</organism>
<feature type="transmembrane region" description="Helical" evidence="1">
    <location>
        <begin position="365"/>
        <end position="393"/>
    </location>
</feature>
<dbReference type="Pfam" id="PF13687">
    <property type="entry name" value="DUF4153"/>
    <property type="match status" value="1"/>
</dbReference>
<feature type="transmembrane region" description="Helical" evidence="1">
    <location>
        <begin position="301"/>
        <end position="321"/>
    </location>
</feature>
<evidence type="ECO:0000313" key="2">
    <source>
        <dbReference type="EMBL" id="QUD87415.1"/>
    </source>
</evidence>
<name>A0A975FY32_9CAUL</name>
<proteinExistence type="predicted"/>
<keyword evidence="1" id="KW-0812">Transmembrane</keyword>
<gene>
    <name evidence="2" type="ORF">KCG34_20540</name>
</gene>
<evidence type="ECO:0000313" key="3">
    <source>
        <dbReference type="Proteomes" id="UP000676409"/>
    </source>
</evidence>
<feature type="transmembrane region" description="Helical" evidence="1">
    <location>
        <begin position="271"/>
        <end position="289"/>
    </location>
</feature>
<feature type="transmembrane region" description="Helical" evidence="1">
    <location>
        <begin position="64"/>
        <end position="90"/>
    </location>
</feature>
<feature type="transmembrane region" description="Helical" evidence="1">
    <location>
        <begin position="337"/>
        <end position="358"/>
    </location>
</feature>
<feature type="transmembrane region" description="Helical" evidence="1">
    <location>
        <begin position="144"/>
        <end position="165"/>
    </location>
</feature>
<evidence type="ECO:0000256" key="1">
    <source>
        <dbReference type="SAM" id="Phobius"/>
    </source>
</evidence>
<dbReference type="Proteomes" id="UP000676409">
    <property type="component" value="Chromosome"/>
</dbReference>
<protein>
    <submittedName>
        <fullName evidence="2">DUF4173 domain-containing protein</fullName>
    </submittedName>
</protein>
<sequence>MGRSDARAPRLWAKAAWAAGLTLAADQLFYGHPGGSVAAGFTLALAVALLSTHPEIGRDRRAKAAFVVAILAALSLADRPTFVAEAFLAAGLSVAVLAGRSAPEAGLGRWAARMAFQGVAALAGPALDLAGLRRILRKRPLLRPPLLPILALPVTGAAVFLTLFAVANPVIGQVLTEIAPPEPDIWRIGYALMVLTGVWALLRPRLLPPAKGVRTAPIRPSAGVAPASIALSLGLFNALFAIENGLDIAFLWSGAPLPHGVTLAGYAHRGAYTLIATALLAGLFVLVFLRPGSDSSRRPWIRRLVVLWVAQNLVLVASSALRTADYIETYSLTRLRIAALVWMVLVALGLVLICWRLLRTKSAGWLIGVNATAAALALAGCAAVDLGAVAASWNVTHAREFGGTGAALDVCYLAQLGDSALVPLSALAASRLPPDLQGRVATVRANILDDLAARQGEWRSWTWRGQVRLDRALALAPASHPPIKACDS</sequence>
<dbReference type="RefSeq" id="WP_211937467.1">
    <property type="nucleotide sequence ID" value="NZ_CP073078.1"/>
</dbReference>
<keyword evidence="1" id="KW-1133">Transmembrane helix</keyword>
<feature type="transmembrane region" description="Helical" evidence="1">
    <location>
        <begin position="185"/>
        <end position="202"/>
    </location>
</feature>
<keyword evidence="3" id="KW-1185">Reference proteome</keyword>